<name>A0ABX2IHS5_9RHOO</name>
<reference evidence="1 2" key="1">
    <citation type="submission" date="2020-06" db="EMBL/GenBank/DDBJ databases">
        <title>Draft genome of Uliginosibacterium sp. IMCC34675.</title>
        <authorList>
            <person name="Song J."/>
        </authorList>
    </citation>
    <scope>NUCLEOTIDE SEQUENCE [LARGE SCALE GENOMIC DNA]</scope>
    <source>
        <strain evidence="1 2">IMCC34675</strain>
    </source>
</reference>
<evidence type="ECO:0008006" key="3">
    <source>
        <dbReference type="Google" id="ProtNLM"/>
    </source>
</evidence>
<keyword evidence="2" id="KW-1185">Reference proteome</keyword>
<proteinExistence type="predicted"/>
<dbReference type="PROSITE" id="PS51257">
    <property type="entry name" value="PROKAR_LIPOPROTEIN"/>
    <property type="match status" value="1"/>
</dbReference>
<accession>A0ABX2IHS5</accession>
<protein>
    <recommendedName>
        <fullName evidence="3">Peptidoglycan binding-like domain-containing protein</fullName>
    </recommendedName>
</protein>
<organism evidence="1 2">
    <name type="scientific">Uliginosibacterium aquaticum</name>
    <dbReference type="NCBI Taxonomy" id="2731212"/>
    <lineage>
        <taxon>Bacteria</taxon>
        <taxon>Pseudomonadati</taxon>
        <taxon>Pseudomonadota</taxon>
        <taxon>Betaproteobacteria</taxon>
        <taxon>Rhodocyclales</taxon>
        <taxon>Zoogloeaceae</taxon>
        <taxon>Uliginosibacterium</taxon>
    </lineage>
</organism>
<dbReference type="EMBL" id="JABCSC020000003">
    <property type="protein sequence ID" value="NSL56042.1"/>
    <property type="molecule type" value="Genomic_DNA"/>
</dbReference>
<comment type="caution">
    <text evidence="1">The sequence shown here is derived from an EMBL/GenBank/DDBJ whole genome shotgun (WGS) entry which is preliminary data.</text>
</comment>
<evidence type="ECO:0000313" key="2">
    <source>
        <dbReference type="Proteomes" id="UP000778523"/>
    </source>
</evidence>
<evidence type="ECO:0000313" key="1">
    <source>
        <dbReference type="EMBL" id="NSL56042.1"/>
    </source>
</evidence>
<gene>
    <name evidence="1" type="ORF">HJ583_013460</name>
</gene>
<dbReference type="RefSeq" id="WP_170022395.1">
    <property type="nucleotide sequence ID" value="NZ_JABCSC020000003.1"/>
</dbReference>
<dbReference type="Proteomes" id="UP000778523">
    <property type="component" value="Unassembled WGS sequence"/>
</dbReference>
<sequence>MKKHRRDILKAGVSAMVMSSISGCVTYALWDDDKYNFLENENFSSIHATEDWSKIIVLGESRHYIFDVPAELARTLNSTYYPYVFAEFGVFNIQEGGVLNGSLTIQLVGNAPEKERVKAQEDGFINFRQYFDLKGLAYDSGPSSKAMRSFQRTQGLNRTYSVGVYAEPSKTAKTLGVIGKLALTPITVAVDGSLILVTAPVSIPVLIILSKVI</sequence>